<comment type="caution">
    <text evidence="9">The sequence shown here is derived from an EMBL/GenBank/DDBJ whole genome shotgun (WGS) entry which is preliminary data.</text>
</comment>
<dbReference type="GO" id="GO:0008270">
    <property type="term" value="F:zinc ion binding"/>
    <property type="evidence" value="ECO:0007669"/>
    <property type="project" value="UniProtKB-KW"/>
</dbReference>
<reference evidence="9 10" key="1">
    <citation type="submission" date="2021-06" db="EMBL/GenBank/DDBJ databases">
        <title>Caerostris extrusa draft genome.</title>
        <authorList>
            <person name="Kono N."/>
            <person name="Arakawa K."/>
        </authorList>
    </citation>
    <scope>NUCLEOTIDE SEQUENCE [LARGE SCALE GENOMIC DNA]</scope>
</reference>
<dbReference type="FunFam" id="3.30.40.10:FF:000113">
    <property type="entry name" value="Histone-lysine N-methyltransferase"/>
    <property type="match status" value="1"/>
</dbReference>
<comment type="subcellular location">
    <subcellularLocation>
        <location evidence="1">Nucleus</location>
    </subcellularLocation>
</comment>
<dbReference type="GO" id="GO:0042800">
    <property type="term" value="F:histone H3K4 methyltransferase activity"/>
    <property type="evidence" value="ECO:0007669"/>
    <property type="project" value="TreeGrafter"/>
</dbReference>
<organism evidence="9 10">
    <name type="scientific">Caerostris extrusa</name>
    <name type="common">Bark spider</name>
    <name type="synonym">Caerostris bankana</name>
    <dbReference type="NCBI Taxonomy" id="172846"/>
    <lineage>
        <taxon>Eukaryota</taxon>
        <taxon>Metazoa</taxon>
        <taxon>Ecdysozoa</taxon>
        <taxon>Arthropoda</taxon>
        <taxon>Chelicerata</taxon>
        <taxon>Arachnida</taxon>
        <taxon>Araneae</taxon>
        <taxon>Araneomorphae</taxon>
        <taxon>Entelegynae</taxon>
        <taxon>Araneoidea</taxon>
        <taxon>Araneidae</taxon>
        <taxon>Caerostris</taxon>
    </lineage>
</organism>
<keyword evidence="5" id="KW-0539">Nucleus</keyword>
<dbReference type="Gene3D" id="2.30.30.490">
    <property type="match status" value="1"/>
</dbReference>
<name>A0AAV4UFI1_CAEEX</name>
<dbReference type="InterPro" id="IPR011011">
    <property type="entry name" value="Znf_FYVE_PHD"/>
</dbReference>
<dbReference type="GO" id="GO:0006355">
    <property type="term" value="P:regulation of DNA-templated transcription"/>
    <property type="evidence" value="ECO:0007669"/>
    <property type="project" value="TreeGrafter"/>
</dbReference>
<keyword evidence="3" id="KW-0863">Zinc-finger</keyword>
<dbReference type="GO" id="GO:0003682">
    <property type="term" value="F:chromatin binding"/>
    <property type="evidence" value="ECO:0007669"/>
    <property type="project" value="InterPro"/>
</dbReference>
<sequence length="413" mass="48505">MHFHAQFTALNTSRSVKTRRLANAEENTELTKTAKLAQELKLLYKNQVSDRFCYNRKKNIITGQYKGVDGFEDDFLRLFENAEIIKTDEDDEVIRCICNIYKDEGLMIQCEKCFVWQHCDCVGVDGKVEKYLCEQCSGDPCSSRPHYANPECQYYLTMLLGDLQIKLGDCVYLRREDASLAFTEGVQSQILPQGMESGDAAARDSLRNKKTQLLDIFRVERLWKDEQNKKWVFGHHYLRPHETYHEASRKFFSNEIFQLTAKDGLRDLRRRTYTYVNIVWIKQLIFFYKISKIKYPVCTKKYAFEHFDKRRNPKRTFWLPHTVPSAYCKKSEKATEKKLKKSDGNQKEKKRGTSKDIDTRLEESPESREQKRTRLNELLLQLLSAMPCKQTVDLSYLLEGGLGKRIRRKAILS</sequence>
<dbReference type="InterPro" id="IPR043151">
    <property type="entry name" value="BAH_sf"/>
</dbReference>
<evidence type="ECO:0000256" key="5">
    <source>
        <dbReference type="ARBA" id="ARBA00023242"/>
    </source>
</evidence>
<proteinExistence type="predicted"/>
<dbReference type="Gene3D" id="3.30.40.10">
    <property type="entry name" value="Zinc/RING finger domain, C3HC4 (zinc finger)"/>
    <property type="match status" value="1"/>
</dbReference>
<evidence type="ECO:0000256" key="1">
    <source>
        <dbReference type="ARBA" id="ARBA00004123"/>
    </source>
</evidence>
<dbReference type="SMART" id="SM00439">
    <property type="entry name" value="BAH"/>
    <property type="match status" value="1"/>
</dbReference>
<accession>A0AAV4UFI1</accession>
<dbReference type="AlphaFoldDB" id="A0AAV4UFI1"/>
<dbReference type="InterPro" id="IPR001965">
    <property type="entry name" value="Znf_PHD"/>
</dbReference>
<dbReference type="PROSITE" id="PS01359">
    <property type="entry name" value="ZF_PHD_1"/>
    <property type="match status" value="1"/>
</dbReference>
<dbReference type="EMBL" id="BPLR01012756">
    <property type="protein sequence ID" value="GIY56310.1"/>
    <property type="molecule type" value="Genomic_DNA"/>
</dbReference>
<dbReference type="SMART" id="SM00249">
    <property type="entry name" value="PHD"/>
    <property type="match status" value="1"/>
</dbReference>
<evidence type="ECO:0000259" key="8">
    <source>
        <dbReference type="SMART" id="SM00439"/>
    </source>
</evidence>
<dbReference type="SUPFAM" id="SSF57903">
    <property type="entry name" value="FYVE/PHD zinc finger"/>
    <property type="match status" value="1"/>
</dbReference>
<keyword evidence="10" id="KW-1185">Reference proteome</keyword>
<evidence type="ECO:0000256" key="2">
    <source>
        <dbReference type="ARBA" id="ARBA00022723"/>
    </source>
</evidence>
<gene>
    <name evidence="9" type="primary">Ash1l</name>
    <name evidence="9" type="ORF">CEXT_203951</name>
</gene>
<dbReference type="Pfam" id="PF01426">
    <property type="entry name" value="BAH"/>
    <property type="match status" value="1"/>
</dbReference>
<dbReference type="InterPro" id="IPR013083">
    <property type="entry name" value="Znf_RING/FYVE/PHD"/>
</dbReference>
<evidence type="ECO:0000256" key="3">
    <source>
        <dbReference type="ARBA" id="ARBA00022771"/>
    </source>
</evidence>
<evidence type="ECO:0000256" key="6">
    <source>
        <dbReference type="SAM" id="MobiDB-lite"/>
    </source>
</evidence>
<dbReference type="PANTHER" id="PTHR46147">
    <property type="entry name" value="HISTONE-LYSINE N-METHYLTRANSFERASE ASH1"/>
    <property type="match status" value="1"/>
</dbReference>
<protein>
    <submittedName>
        <fullName evidence="9">Histone-lysine N-methyltransferase ASH1L</fullName>
    </submittedName>
</protein>
<dbReference type="PANTHER" id="PTHR46147:SF3">
    <property type="entry name" value="HISTONE-LYSINE N-METHYLTRANSFERASE ASH1"/>
    <property type="match status" value="1"/>
</dbReference>
<feature type="domain" description="Zinc finger PHD-type" evidence="7">
    <location>
        <begin position="95"/>
        <end position="137"/>
    </location>
</feature>
<keyword evidence="4" id="KW-0862">Zinc</keyword>
<dbReference type="InterPro" id="IPR019786">
    <property type="entry name" value="Zinc_finger_PHD-type_CS"/>
</dbReference>
<dbReference type="Pfam" id="PF20826">
    <property type="entry name" value="PHD_5"/>
    <property type="match status" value="1"/>
</dbReference>
<evidence type="ECO:0000259" key="7">
    <source>
        <dbReference type="SMART" id="SM00249"/>
    </source>
</evidence>
<evidence type="ECO:0000313" key="9">
    <source>
        <dbReference type="EMBL" id="GIY56310.1"/>
    </source>
</evidence>
<feature type="region of interest" description="Disordered" evidence="6">
    <location>
        <begin position="334"/>
        <end position="370"/>
    </location>
</feature>
<dbReference type="GO" id="GO:0005654">
    <property type="term" value="C:nucleoplasm"/>
    <property type="evidence" value="ECO:0007669"/>
    <property type="project" value="TreeGrafter"/>
</dbReference>
<dbReference type="InterPro" id="IPR001025">
    <property type="entry name" value="BAH_dom"/>
</dbReference>
<dbReference type="CDD" id="cd15548">
    <property type="entry name" value="PHD_ASH1L"/>
    <property type="match status" value="1"/>
</dbReference>
<dbReference type="InterPro" id="IPR043319">
    <property type="entry name" value="PHD_ASH1L"/>
</dbReference>
<evidence type="ECO:0000313" key="10">
    <source>
        <dbReference type="Proteomes" id="UP001054945"/>
    </source>
</evidence>
<keyword evidence="2" id="KW-0479">Metal-binding</keyword>
<dbReference type="Proteomes" id="UP001054945">
    <property type="component" value="Unassembled WGS sequence"/>
</dbReference>
<feature type="domain" description="BAH" evidence="8">
    <location>
        <begin position="163"/>
        <end position="308"/>
    </location>
</feature>
<evidence type="ECO:0000256" key="4">
    <source>
        <dbReference type="ARBA" id="ARBA00022833"/>
    </source>
</evidence>